<feature type="compositionally biased region" description="Basic and acidic residues" evidence="1">
    <location>
        <begin position="33"/>
        <end position="42"/>
    </location>
</feature>
<protein>
    <submittedName>
        <fullName evidence="2">Uncharacterized protein</fullName>
    </submittedName>
</protein>
<gene>
    <name evidence="2" type="ORF">SCLAV_2528</name>
</gene>
<evidence type="ECO:0000256" key="1">
    <source>
        <dbReference type="SAM" id="MobiDB-lite"/>
    </source>
</evidence>
<accession>E2Q9M3</accession>
<reference evidence="2 3" key="1">
    <citation type="journal article" date="2010" name="Genome Biol. Evol.">
        <title>The sequence of a 1.8-mb bacterial linear plasmid reveals a rich evolutionary reservoir of secondary metabolic pathways.</title>
        <authorList>
            <person name="Medema M.H."/>
            <person name="Trefzer A."/>
            <person name="Kovalchuk A."/>
            <person name="van den Berg M."/>
            <person name="Mueller U."/>
            <person name="Heijne W."/>
            <person name="Wu L."/>
            <person name="Alam M.T."/>
            <person name="Ronning C.M."/>
            <person name="Nierman W.C."/>
            <person name="Bovenberg R.A.L."/>
            <person name="Breitling R."/>
            <person name="Takano E."/>
        </authorList>
    </citation>
    <scope>NUCLEOTIDE SEQUENCE [LARGE SCALE GENOMIC DNA]</scope>
    <source>
        <strain evidence="3">ATCC 27064 / DSM 738 / JCM 4710 / NBRC 13307 / NCIMB 12785 / NRRL 3585 / VKM Ac-602</strain>
    </source>
</reference>
<dbReference type="Proteomes" id="UP000002357">
    <property type="component" value="Chromosome"/>
</dbReference>
<proteinExistence type="predicted"/>
<dbReference type="AlphaFoldDB" id="E2Q9M3"/>
<organism evidence="2 3">
    <name type="scientific">Streptomyces clavuligerus</name>
    <dbReference type="NCBI Taxonomy" id="1901"/>
    <lineage>
        <taxon>Bacteria</taxon>
        <taxon>Bacillati</taxon>
        <taxon>Actinomycetota</taxon>
        <taxon>Actinomycetes</taxon>
        <taxon>Kitasatosporales</taxon>
        <taxon>Streptomycetaceae</taxon>
        <taxon>Streptomyces</taxon>
    </lineage>
</organism>
<evidence type="ECO:0000313" key="2">
    <source>
        <dbReference type="EMBL" id="EFG07600.1"/>
    </source>
</evidence>
<keyword evidence="3" id="KW-1185">Reference proteome</keyword>
<feature type="region of interest" description="Disordered" evidence="1">
    <location>
        <begin position="23"/>
        <end position="42"/>
    </location>
</feature>
<dbReference type="EMBL" id="CM000913">
    <property type="protein sequence ID" value="EFG07600.1"/>
    <property type="molecule type" value="Genomic_DNA"/>
</dbReference>
<evidence type="ECO:0000313" key="3">
    <source>
        <dbReference type="Proteomes" id="UP000002357"/>
    </source>
</evidence>
<sequence length="42" mass="4762">MDRQCLSCLWVPESQTACRFREEPLDSRQLPHSGERADAATA</sequence>
<name>E2Q9M3_STRCL</name>